<keyword evidence="3 6" id="KW-0808">Transferase</keyword>
<evidence type="ECO:0000256" key="1">
    <source>
        <dbReference type="ARBA" id="ARBA00013258"/>
    </source>
</evidence>
<feature type="active site" evidence="7">
    <location>
        <position position="203"/>
    </location>
</feature>
<dbReference type="SMART" id="SM00827">
    <property type="entry name" value="PKS_AT"/>
    <property type="match status" value="1"/>
</dbReference>
<dbReference type="AlphaFoldDB" id="A0A1A7C4U2"/>
<dbReference type="SUPFAM" id="SSF55048">
    <property type="entry name" value="Probable ACP-binding domain of malonyl-CoA ACP transacylase"/>
    <property type="match status" value="1"/>
</dbReference>
<dbReference type="Proteomes" id="UP000092713">
    <property type="component" value="Unassembled WGS sequence"/>
</dbReference>
<dbReference type="InterPro" id="IPR050858">
    <property type="entry name" value="Mal-CoA-ACP_Trans/PKS_FabD"/>
</dbReference>
<dbReference type="InterPro" id="IPR004410">
    <property type="entry name" value="Malonyl_CoA-ACP_transAc_FabD"/>
</dbReference>
<evidence type="ECO:0000313" key="10">
    <source>
        <dbReference type="Proteomes" id="UP000092713"/>
    </source>
</evidence>
<dbReference type="Pfam" id="PF00698">
    <property type="entry name" value="Acyl_transf_1"/>
    <property type="match status" value="1"/>
</dbReference>
<organism evidence="9 10">
    <name type="scientific">Janthinobacterium psychrotolerans</name>
    <dbReference type="NCBI Taxonomy" id="1747903"/>
    <lineage>
        <taxon>Bacteria</taxon>
        <taxon>Pseudomonadati</taxon>
        <taxon>Pseudomonadota</taxon>
        <taxon>Betaproteobacteria</taxon>
        <taxon>Burkholderiales</taxon>
        <taxon>Oxalobacteraceae</taxon>
        <taxon>Janthinobacterium</taxon>
    </lineage>
</organism>
<dbReference type="InterPro" id="IPR001227">
    <property type="entry name" value="Ac_transferase_dom_sf"/>
</dbReference>
<evidence type="ECO:0000313" key="9">
    <source>
        <dbReference type="EMBL" id="OBV40722.1"/>
    </source>
</evidence>
<comment type="catalytic activity">
    <reaction evidence="5 6">
        <text>holo-[ACP] + malonyl-CoA = malonyl-[ACP] + CoA</text>
        <dbReference type="Rhea" id="RHEA:41792"/>
        <dbReference type="Rhea" id="RHEA-COMP:9623"/>
        <dbReference type="Rhea" id="RHEA-COMP:9685"/>
        <dbReference type="ChEBI" id="CHEBI:57287"/>
        <dbReference type="ChEBI" id="CHEBI:57384"/>
        <dbReference type="ChEBI" id="CHEBI:64479"/>
        <dbReference type="ChEBI" id="CHEBI:78449"/>
        <dbReference type="EC" id="2.3.1.39"/>
    </reaction>
</comment>
<comment type="similarity">
    <text evidence="6">Belongs to the fabD family.</text>
</comment>
<evidence type="ECO:0000256" key="3">
    <source>
        <dbReference type="ARBA" id="ARBA00022679"/>
    </source>
</evidence>
<feature type="active site" evidence="7">
    <location>
        <position position="91"/>
    </location>
</feature>
<dbReference type="PANTHER" id="PTHR42681:SF1">
    <property type="entry name" value="MALONYL-COA-ACYL CARRIER PROTEIN TRANSACYLASE, MITOCHONDRIAL"/>
    <property type="match status" value="1"/>
</dbReference>
<keyword evidence="10" id="KW-1185">Reference proteome</keyword>
<dbReference type="InterPro" id="IPR014043">
    <property type="entry name" value="Acyl_transferase_dom"/>
</dbReference>
<dbReference type="OrthoDB" id="9808564at2"/>
<name>A0A1A7C4U2_9BURK</name>
<dbReference type="Gene3D" id="3.40.366.10">
    <property type="entry name" value="Malonyl-Coenzyme A Acyl Carrier Protein, domain 2"/>
    <property type="match status" value="1"/>
</dbReference>
<dbReference type="PANTHER" id="PTHR42681">
    <property type="entry name" value="MALONYL-COA-ACYL CARRIER PROTEIN TRANSACYLASE, MITOCHONDRIAL"/>
    <property type="match status" value="1"/>
</dbReference>
<dbReference type="InterPro" id="IPR016036">
    <property type="entry name" value="Malonyl_transacylase_ACP-bd"/>
</dbReference>
<protein>
    <recommendedName>
        <fullName evidence="2 6">Malonyl CoA-acyl carrier protein transacylase</fullName>
        <ecNumber evidence="1 6">2.3.1.39</ecNumber>
    </recommendedName>
</protein>
<keyword evidence="4 6" id="KW-0012">Acyltransferase</keyword>
<dbReference type="EMBL" id="LOCQ01000044">
    <property type="protein sequence ID" value="OBV40722.1"/>
    <property type="molecule type" value="Genomic_DNA"/>
</dbReference>
<dbReference type="FunFam" id="3.30.70.250:FF:000001">
    <property type="entry name" value="Malonyl CoA-acyl carrier protein transacylase"/>
    <property type="match status" value="1"/>
</dbReference>
<feature type="domain" description="Malonyl-CoA:ACP transacylase (MAT)" evidence="8">
    <location>
        <begin position="7"/>
        <end position="308"/>
    </location>
</feature>
<reference evidence="9 10" key="1">
    <citation type="submission" date="2016-04" db="EMBL/GenBank/DDBJ databases">
        <title>Draft genome sequence of Janthinobacterium psychrotolerans sp. nov., isolated from freshwater sediments in Denmark.</title>
        <authorList>
            <person name="Gong X."/>
            <person name="Skrivergaard S."/>
            <person name="Korsgaard B.S."/>
            <person name="Schreiber L."/>
            <person name="Marshall I.P."/>
            <person name="Finster K."/>
            <person name="Schramm A."/>
        </authorList>
    </citation>
    <scope>NUCLEOTIDE SEQUENCE [LARGE SCALE GENOMIC DNA]</scope>
    <source>
        <strain evidence="9 10">S3-2</strain>
    </source>
</reference>
<evidence type="ECO:0000256" key="6">
    <source>
        <dbReference type="PIRNR" id="PIRNR000446"/>
    </source>
</evidence>
<accession>A0A1A7C4U2</accession>
<dbReference type="Gene3D" id="3.30.70.250">
    <property type="entry name" value="Malonyl-CoA ACP transacylase, ACP-binding"/>
    <property type="match status" value="1"/>
</dbReference>
<evidence type="ECO:0000256" key="4">
    <source>
        <dbReference type="ARBA" id="ARBA00023315"/>
    </source>
</evidence>
<dbReference type="InterPro" id="IPR024925">
    <property type="entry name" value="Malonyl_CoA-ACP_transAc"/>
</dbReference>
<evidence type="ECO:0000256" key="7">
    <source>
        <dbReference type="PIRSR" id="PIRSR000446-1"/>
    </source>
</evidence>
<dbReference type="SUPFAM" id="SSF52151">
    <property type="entry name" value="FabD/lysophospholipase-like"/>
    <property type="match status" value="1"/>
</dbReference>
<gene>
    <name evidence="9" type="primary">fabD</name>
    <name evidence="9" type="ORF">ASR47_101928</name>
</gene>
<dbReference type="PIRSF" id="PIRSF000446">
    <property type="entry name" value="Mct"/>
    <property type="match status" value="1"/>
</dbReference>
<dbReference type="PATRIC" id="fig|1747903.4.peg.4373"/>
<dbReference type="GO" id="GO:0005829">
    <property type="term" value="C:cytosol"/>
    <property type="evidence" value="ECO:0007669"/>
    <property type="project" value="TreeGrafter"/>
</dbReference>
<dbReference type="STRING" id="1747903.ASR47_101928"/>
<dbReference type="NCBIfam" id="TIGR00128">
    <property type="entry name" value="fabD"/>
    <property type="match status" value="1"/>
</dbReference>
<evidence type="ECO:0000259" key="8">
    <source>
        <dbReference type="SMART" id="SM00827"/>
    </source>
</evidence>
<comment type="caution">
    <text evidence="9">The sequence shown here is derived from an EMBL/GenBank/DDBJ whole genome shotgun (WGS) entry which is preliminary data.</text>
</comment>
<dbReference type="EC" id="2.3.1.39" evidence="1 6"/>
<dbReference type="RefSeq" id="WP_065306627.1">
    <property type="nucleotide sequence ID" value="NZ_LOCQ01000044.1"/>
</dbReference>
<dbReference type="InterPro" id="IPR016035">
    <property type="entry name" value="Acyl_Trfase/lysoPLipase"/>
</dbReference>
<evidence type="ECO:0000256" key="5">
    <source>
        <dbReference type="ARBA" id="ARBA00048462"/>
    </source>
</evidence>
<evidence type="ECO:0000256" key="2">
    <source>
        <dbReference type="ARBA" id="ARBA00018953"/>
    </source>
</evidence>
<proteinExistence type="inferred from homology"/>
<sequence length="313" mass="32628">MTQFAFVFPGQGSQAIAMLDGFAGNPVVAQTVAEASEALQFDLGKLIAEGPKEALDLTTNTQPVMLTAAVAFYRAWLAAGGPLPTVVAGHSLGEYSALVAAGVIAFKDAVPLVRFRAQAMQEAVPVGQGTMAVVLGLSDDDVRAACAEAAAENPALVVEPVNFNAPAQVVIAGHTAAVERACELAKAKGAKRAMKLPVSAPFHSSLLKPASDRLRDYMAELSFNAPQIALINNVDVAIVTDPAGIRDALVRQAASPVRWVETMRKVAADGITQVIECGPGKVLMGLAKRIDPVLVGDAIVDQASLDRILTQLK</sequence>
<dbReference type="GO" id="GO:0004314">
    <property type="term" value="F:[acyl-carrier-protein] S-malonyltransferase activity"/>
    <property type="evidence" value="ECO:0007669"/>
    <property type="project" value="UniProtKB-EC"/>
</dbReference>
<dbReference type="GO" id="GO:0006633">
    <property type="term" value="P:fatty acid biosynthetic process"/>
    <property type="evidence" value="ECO:0007669"/>
    <property type="project" value="TreeGrafter"/>
</dbReference>